<organism evidence="2 3">
    <name type="scientific">Thermothielavioides terrestris (strain ATCC 38088 / NRRL 8126)</name>
    <name type="common">Thielavia terrestris</name>
    <dbReference type="NCBI Taxonomy" id="578455"/>
    <lineage>
        <taxon>Eukaryota</taxon>
        <taxon>Fungi</taxon>
        <taxon>Dikarya</taxon>
        <taxon>Ascomycota</taxon>
        <taxon>Pezizomycotina</taxon>
        <taxon>Sordariomycetes</taxon>
        <taxon>Sordariomycetidae</taxon>
        <taxon>Sordariales</taxon>
        <taxon>Chaetomiaceae</taxon>
        <taxon>Thermothielavioides</taxon>
        <taxon>Thermothielavioides terrestris</taxon>
    </lineage>
</organism>
<keyword evidence="3" id="KW-1185">Reference proteome</keyword>
<accession>G2RHZ3</accession>
<dbReference type="AlphaFoldDB" id="G2RHZ3"/>
<evidence type="ECO:0000313" key="2">
    <source>
        <dbReference type="EMBL" id="AEO71455.1"/>
    </source>
</evidence>
<dbReference type="eggNOG" id="ENOG502R6UN">
    <property type="taxonomic scope" value="Eukaryota"/>
</dbReference>
<keyword evidence="1" id="KW-0732">Signal</keyword>
<dbReference type="Proteomes" id="UP000008181">
    <property type="component" value="Chromosome 6"/>
</dbReference>
<dbReference type="EMBL" id="CP003014">
    <property type="protein sequence ID" value="AEO71455.1"/>
    <property type="molecule type" value="Genomic_DNA"/>
</dbReference>
<protein>
    <submittedName>
        <fullName evidence="2">Uncharacterized protein</fullName>
    </submittedName>
</protein>
<evidence type="ECO:0000256" key="1">
    <source>
        <dbReference type="SAM" id="SignalP"/>
    </source>
</evidence>
<reference evidence="2 3" key="1">
    <citation type="journal article" date="2011" name="Nat. Biotechnol.">
        <title>Comparative genomic analysis of the thermophilic biomass-degrading fungi Myceliophthora thermophila and Thielavia terrestris.</title>
        <authorList>
            <person name="Berka R.M."/>
            <person name="Grigoriev I.V."/>
            <person name="Otillar R."/>
            <person name="Salamov A."/>
            <person name="Grimwood J."/>
            <person name="Reid I."/>
            <person name="Ishmael N."/>
            <person name="John T."/>
            <person name="Darmond C."/>
            <person name="Moisan M.-C."/>
            <person name="Henrissat B."/>
            <person name="Coutinho P.M."/>
            <person name="Lombard V."/>
            <person name="Natvig D.O."/>
            <person name="Lindquist E."/>
            <person name="Schmutz J."/>
            <person name="Lucas S."/>
            <person name="Harris P."/>
            <person name="Powlowski J."/>
            <person name="Bellemare A."/>
            <person name="Taylor D."/>
            <person name="Butler G."/>
            <person name="de Vries R.P."/>
            <person name="Allijn I.E."/>
            <person name="van den Brink J."/>
            <person name="Ushinsky S."/>
            <person name="Storms R."/>
            <person name="Powell A.J."/>
            <person name="Paulsen I.T."/>
            <person name="Elbourne L.D.H."/>
            <person name="Baker S.E."/>
            <person name="Magnuson J."/>
            <person name="LaBoissiere S."/>
            <person name="Clutterbuck A.J."/>
            <person name="Martinez D."/>
            <person name="Wogulis M."/>
            <person name="de Leon A.L."/>
            <person name="Rey M.W."/>
            <person name="Tsang A."/>
        </authorList>
    </citation>
    <scope>NUCLEOTIDE SEQUENCE [LARGE SCALE GENOMIC DNA]</scope>
    <source>
        <strain evidence="3">ATCC 38088 / NRRL 8126</strain>
    </source>
</reference>
<dbReference type="HOGENOM" id="CLU_2623732_0_0_1"/>
<dbReference type="RefSeq" id="XP_003657791.1">
    <property type="nucleotide sequence ID" value="XM_003657743.1"/>
</dbReference>
<gene>
    <name evidence="2" type="ORF">THITE_2123826</name>
</gene>
<feature type="signal peptide" evidence="1">
    <location>
        <begin position="1"/>
        <end position="21"/>
    </location>
</feature>
<feature type="chain" id="PRO_5003436573" evidence="1">
    <location>
        <begin position="22"/>
        <end position="84"/>
    </location>
</feature>
<evidence type="ECO:0000313" key="3">
    <source>
        <dbReference type="Proteomes" id="UP000008181"/>
    </source>
</evidence>
<name>G2RHZ3_THETT</name>
<proteinExistence type="predicted"/>
<dbReference type="OrthoDB" id="5347452at2759"/>
<sequence length="84" mass="8748">MGLRLLSGAALCAAVSVQVQALAFQGPRPTDAFNALPENGWSPKPTPGPDLHALLRRQNGLASTYLVAPDNTCGFVNGNPSMCL</sequence>
<dbReference type="KEGG" id="ttt:THITE_2123826"/>
<dbReference type="GeneID" id="11523022"/>